<dbReference type="PROSITE" id="PS00855">
    <property type="entry name" value="SPASE_II"/>
    <property type="match status" value="1"/>
</dbReference>
<evidence type="ECO:0000256" key="4">
    <source>
        <dbReference type="ARBA" id="ARBA00022801"/>
    </source>
</evidence>
<evidence type="ECO:0000313" key="8">
    <source>
        <dbReference type="EMBL" id="CUV08177.1"/>
    </source>
</evidence>
<accession>A0A170QBQ6</accession>
<keyword evidence="2" id="KW-0645">Protease</keyword>
<name>A0A170QBQ6_9ZZZZ</name>
<organism evidence="8">
    <name type="scientific">hydrothermal vent metagenome</name>
    <dbReference type="NCBI Taxonomy" id="652676"/>
    <lineage>
        <taxon>unclassified sequences</taxon>
        <taxon>metagenomes</taxon>
        <taxon>ecological metagenomes</taxon>
    </lineage>
</organism>
<dbReference type="PRINTS" id="PR00781">
    <property type="entry name" value="LIPOSIGPTASE"/>
</dbReference>
<dbReference type="PANTHER" id="PTHR33695:SF1">
    <property type="entry name" value="LIPOPROTEIN SIGNAL PEPTIDASE"/>
    <property type="match status" value="1"/>
</dbReference>
<dbReference type="EC" id="3.4.23.36" evidence="8"/>
<dbReference type="Pfam" id="PF01252">
    <property type="entry name" value="Peptidase_A8"/>
    <property type="match status" value="1"/>
</dbReference>
<evidence type="ECO:0000256" key="7">
    <source>
        <dbReference type="SAM" id="Phobius"/>
    </source>
</evidence>
<feature type="transmembrane region" description="Helical" evidence="7">
    <location>
        <begin position="55"/>
        <end position="74"/>
    </location>
</feature>
<proteinExistence type="inferred from homology"/>
<keyword evidence="5 7" id="KW-1133">Transmembrane helix</keyword>
<evidence type="ECO:0000256" key="6">
    <source>
        <dbReference type="ARBA" id="ARBA00023136"/>
    </source>
</evidence>
<feature type="transmembrane region" description="Helical" evidence="7">
    <location>
        <begin position="81"/>
        <end position="99"/>
    </location>
</feature>
<reference evidence="8" key="1">
    <citation type="submission" date="2015-10" db="EMBL/GenBank/DDBJ databases">
        <authorList>
            <person name="Gilbert D.G."/>
        </authorList>
    </citation>
    <scope>NUCLEOTIDE SEQUENCE</scope>
</reference>
<evidence type="ECO:0000256" key="2">
    <source>
        <dbReference type="ARBA" id="ARBA00022670"/>
    </source>
</evidence>
<keyword evidence="1" id="KW-1003">Cell membrane</keyword>
<sequence>MLVSAVIVVIDQITKAVTRSAMMLGESKPVIKNFFHFTYVTNDGMAFGLNFPGGIYFFTSVSLLMTVFLGWYFWQQKESDLTLRLSLALILAGAIGNLIDRMLFGTVVDFFDFMIGSYHWYIFNVADASVTIGMILYIYSAVLNQSEVNPTTESI</sequence>
<dbReference type="NCBIfam" id="TIGR00077">
    <property type="entry name" value="lspA"/>
    <property type="match status" value="1"/>
</dbReference>
<keyword evidence="3 7" id="KW-0812">Transmembrane</keyword>
<dbReference type="GO" id="GO:0004190">
    <property type="term" value="F:aspartic-type endopeptidase activity"/>
    <property type="evidence" value="ECO:0007669"/>
    <property type="project" value="UniProtKB-EC"/>
</dbReference>
<evidence type="ECO:0000256" key="5">
    <source>
        <dbReference type="ARBA" id="ARBA00022989"/>
    </source>
</evidence>
<dbReference type="InterPro" id="IPR001872">
    <property type="entry name" value="Peptidase_A8"/>
</dbReference>
<dbReference type="AlphaFoldDB" id="A0A170QBQ6"/>
<evidence type="ECO:0000256" key="3">
    <source>
        <dbReference type="ARBA" id="ARBA00022692"/>
    </source>
</evidence>
<keyword evidence="6 7" id="KW-0472">Membrane</keyword>
<keyword evidence="8" id="KW-0449">Lipoprotein</keyword>
<protein>
    <submittedName>
        <fullName evidence="8">Lipoprotein signal peptidase</fullName>
        <ecNumber evidence="8">3.4.23.36</ecNumber>
    </submittedName>
</protein>
<dbReference type="HAMAP" id="MF_00161">
    <property type="entry name" value="LspA"/>
    <property type="match status" value="1"/>
</dbReference>
<gene>
    <name evidence="8" type="ORF">MGWOODY_Mmi2359</name>
</gene>
<dbReference type="PANTHER" id="PTHR33695">
    <property type="entry name" value="LIPOPROTEIN SIGNAL PEPTIDASE"/>
    <property type="match status" value="1"/>
</dbReference>
<dbReference type="GO" id="GO:0006508">
    <property type="term" value="P:proteolysis"/>
    <property type="evidence" value="ECO:0007669"/>
    <property type="project" value="UniProtKB-KW"/>
</dbReference>
<dbReference type="GO" id="GO:0016020">
    <property type="term" value="C:membrane"/>
    <property type="evidence" value="ECO:0007669"/>
    <property type="project" value="InterPro"/>
</dbReference>
<feature type="transmembrane region" description="Helical" evidence="7">
    <location>
        <begin position="119"/>
        <end position="139"/>
    </location>
</feature>
<keyword evidence="4 8" id="KW-0378">Hydrolase</keyword>
<evidence type="ECO:0000256" key="1">
    <source>
        <dbReference type="ARBA" id="ARBA00022475"/>
    </source>
</evidence>
<dbReference type="EMBL" id="FAXC01000018">
    <property type="protein sequence ID" value="CUV08177.1"/>
    <property type="molecule type" value="Genomic_DNA"/>
</dbReference>